<feature type="compositionally biased region" description="Basic and acidic residues" evidence="1">
    <location>
        <begin position="95"/>
        <end position="108"/>
    </location>
</feature>
<feature type="compositionally biased region" description="Basic and acidic residues" evidence="1">
    <location>
        <begin position="124"/>
        <end position="139"/>
    </location>
</feature>
<protein>
    <submittedName>
        <fullName evidence="2">Uncharacterized protein</fullName>
    </submittedName>
</protein>
<dbReference type="AlphaFoldDB" id="A0A917M5X3"/>
<organism evidence="2 3">
    <name type="scientific">Parapedobacter pyrenivorans</name>
    <dbReference type="NCBI Taxonomy" id="1305674"/>
    <lineage>
        <taxon>Bacteria</taxon>
        <taxon>Pseudomonadati</taxon>
        <taxon>Bacteroidota</taxon>
        <taxon>Sphingobacteriia</taxon>
        <taxon>Sphingobacteriales</taxon>
        <taxon>Sphingobacteriaceae</taxon>
        <taxon>Parapedobacter</taxon>
    </lineage>
</organism>
<comment type="caution">
    <text evidence="2">The sequence shown here is derived from an EMBL/GenBank/DDBJ whole genome shotgun (WGS) entry which is preliminary data.</text>
</comment>
<feature type="region of interest" description="Disordered" evidence="1">
    <location>
        <begin position="360"/>
        <end position="379"/>
    </location>
</feature>
<dbReference type="EMBL" id="BMER01000001">
    <property type="protein sequence ID" value="GGG79316.1"/>
    <property type="molecule type" value="Genomic_DNA"/>
</dbReference>
<evidence type="ECO:0000256" key="1">
    <source>
        <dbReference type="SAM" id="MobiDB-lite"/>
    </source>
</evidence>
<dbReference type="RefSeq" id="WP_188504755.1">
    <property type="nucleotide sequence ID" value="NZ_BMER01000001.1"/>
</dbReference>
<reference evidence="2" key="2">
    <citation type="submission" date="2020-09" db="EMBL/GenBank/DDBJ databases">
        <authorList>
            <person name="Sun Q."/>
            <person name="Zhou Y."/>
        </authorList>
    </citation>
    <scope>NUCLEOTIDE SEQUENCE</scope>
    <source>
        <strain evidence="2">CGMCC 1.12195</strain>
    </source>
</reference>
<proteinExistence type="predicted"/>
<reference evidence="2" key="1">
    <citation type="journal article" date="2014" name="Int. J. Syst. Evol. Microbiol.">
        <title>Complete genome sequence of Corynebacterium casei LMG S-19264T (=DSM 44701T), isolated from a smear-ripened cheese.</title>
        <authorList>
            <consortium name="US DOE Joint Genome Institute (JGI-PGF)"/>
            <person name="Walter F."/>
            <person name="Albersmeier A."/>
            <person name="Kalinowski J."/>
            <person name="Ruckert C."/>
        </authorList>
    </citation>
    <scope>NUCLEOTIDE SEQUENCE</scope>
    <source>
        <strain evidence="2">CGMCC 1.12195</strain>
    </source>
</reference>
<name>A0A917M5X3_9SPHI</name>
<accession>A0A917M5X3</accession>
<feature type="region of interest" description="Disordered" evidence="1">
    <location>
        <begin position="95"/>
        <end position="139"/>
    </location>
</feature>
<evidence type="ECO:0000313" key="2">
    <source>
        <dbReference type="EMBL" id="GGG79316.1"/>
    </source>
</evidence>
<evidence type="ECO:0000313" key="3">
    <source>
        <dbReference type="Proteomes" id="UP000660862"/>
    </source>
</evidence>
<feature type="compositionally biased region" description="Acidic residues" evidence="1">
    <location>
        <begin position="363"/>
        <end position="379"/>
    </location>
</feature>
<feature type="region of interest" description="Disordered" evidence="1">
    <location>
        <begin position="1"/>
        <end position="21"/>
    </location>
</feature>
<gene>
    <name evidence="2" type="ORF">GCM10007415_09390</name>
</gene>
<keyword evidence="3" id="KW-1185">Reference proteome</keyword>
<sequence length="379" mass="42193">MYATKERITRPMPPQDNAVTTRQTIRFTDKRPEAITQAKLQQAAENGSPGLTGLPMQLKAGMTSISPVIQLKKYVMKKNGKVVVAKDSYKVKSDERELSKDEYKEHLFKQHGPSKGKKSGAPGVREDVPQRGRKAAEKKGADLGGDLIYRGMSVNNLANLYGDNPAIFTVQNPEGSATPEEHIVDDSQDSPYLSFEAEGLAVSAGKYAPKPVDDDNKPLGVEMLEGGFLKQEKSYTKGSQEEHEGRKRIGVIAGIRKRREHLDFATKEKAAKLKGEKAQDLAVADKEVLVKPGVEGIKREDVPFFAKVKRVPEAYYKKNIKNQTNKKALGFFDGTYYKTQIDQERSAAFGFDVHEDLIRSADESEDEMSDIEDLNLDRQ</sequence>
<dbReference type="Proteomes" id="UP000660862">
    <property type="component" value="Unassembled WGS sequence"/>
</dbReference>